<keyword evidence="2" id="KW-0732">Signal</keyword>
<dbReference type="KEGG" id="atw:C0099_14665"/>
<sequence>MKSTMTIGKLLVASILLTLAACSPLSLINALGTGEDVREVRGIAYGEGEGERRRLDVYAPMDARGAPVVVFFYGGSWRGGARADYAFVGHALAARGIVTVIPDYRVYPEVTYPDFLVDSAQSVAWAQRAAGEYGGDQHRLFVMGHSAGAYNAAMLALDARWLEAAGSSTDALAGWLGLAGPYEFLPIINPSVKPVFHHPDTPPDSQPIVHASAASPPALLIAATPDLLVEPERNTGAMAAKLRAAGVPVTERYYDRVGHSTLIGSLSPPLRGFAPTLEEVVGFVKGSR</sequence>
<keyword evidence="5" id="KW-1185">Reference proteome</keyword>
<evidence type="ECO:0000259" key="3">
    <source>
        <dbReference type="Pfam" id="PF20434"/>
    </source>
</evidence>
<dbReference type="InterPro" id="IPR050300">
    <property type="entry name" value="GDXG_lipolytic_enzyme"/>
</dbReference>
<dbReference type="InterPro" id="IPR029058">
    <property type="entry name" value="AB_hydrolase_fold"/>
</dbReference>
<dbReference type="PROSITE" id="PS51257">
    <property type="entry name" value="PROKAR_LIPOPROTEIN"/>
    <property type="match status" value="1"/>
</dbReference>
<dbReference type="SUPFAM" id="SSF53474">
    <property type="entry name" value="alpha/beta-Hydrolases"/>
    <property type="match status" value="1"/>
</dbReference>
<evidence type="ECO:0000256" key="1">
    <source>
        <dbReference type="ARBA" id="ARBA00022801"/>
    </source>
</evidence>
<evidence type="ECO:0000313" key="4">
    <source>
        <dbReference type="EMBL" id="AUN96072.1"/>
    </source>
</evidence>
<dbReference type="AlphaFoldDB" id="A0A2I6S9Z5"/>
<accession>A0A2I6S9Z5</accession>
<dbReference type="OrthoDB" id="9771666at2"/>
<feature type="signal peptide" evidence="2">
    <location>
        <begin position="1"/>
        <end position="20"/>
    </location>
</feature>
<dbReference type="Gene3D" id="3.40.50.1820">
    <property type="entry name" value="alpha/beta hydrolase"/>
    <property type="match status" value="1"/>
</dbReference>
<dbReference type="GO" id="GO:0016787">
    <property type="term" value="F:hydrolase activity"/>
    <property type="evidence" value="ECO:0007669"/>
    <property type="project" value="UniProtKB-KW"/>
</dbReference>
<evidence type="ECO:0000256" key="2">
    <source>
        <dbReference type="SAM" id="SignalP"/>
    </source>
</evidence>
<reference evidence="4 5" key="1">
    <citation type="submission" date="2018-01" db="EMBL/GenBank/DDBJ databases">
        <authorList>
            <person name="Fu G.-Y."/>
        </authorList>
    </citation>
    <scope>NUCLEOTIDE SEQUENCE [LARGE SCALE GENOMIC DNA]</scope>
    <source>
        <strain evidence="4 5">SY39</strain>
    </source>
</reference>
<dbReference type="PANTHER" id="PTHR48081">
    <property type="entry name" value="AB HYDROLASE SUPERFAMILY PROTEIN C4A8.06C"/>
    <property type="match status" value="1"/>
</dbReference>
<proteinExistence type="predicted"/>
<protein>
    <submittedName>
        <fullName evidence="4">Esterase</fullName>
    </submittedName>
</protein>
<organism evidence="4 5">
    <name type="scientific">Pseudazoarcus pumilus</name>
    <dbReference type="NCBI Taxonomy" id="2067960"/>
    <lineage>
        <taxon>Bacteria</taxon>
        <taxon>Pseudomonadati</taxon>
        <taxon>Pseudomonadota</taxon>
        <taxon>Betaproteobacteria</taxon>
        <taxon>Rhodocyclales</taxon>
        <taxon>Zoogloeaceae</taxon>
        <taxon>Pseudazoarcus</taxon>
    </lineage>
</organism>
<dbReference type="PANTHER" id="PTHR48081:SF9">
    <property type="entry name" value="CARBOXYLESTERASE"/>
    <property type="match status" value="1"/>
</dbReference>
<dbReference type="Pfam" id="PF20434">
    <property type="entry name" value="BD-FAE"/>
    <property type="match status" value="1"/>
</dbReference>
<dbReference type="Proteomes" id="UP000242205">
    <property type="component" value="Chromosome"/>
</dbReference>
<dbReference type="InterPro" id="IPR049492">
    <property type="entry name" value="BD-FAE-like_dom"/>
</dbReference>
<evidence type="ECO:0000313" key="5">
    <source>
        <dbReference type="Proteomes" id="UP000242205"/>
    </source>
</evidence>
<feature type="chain" id="PRO_5014419927" evidence="2">
    <location>
        <begin position="21"/>
        <end position="288"/>
    </location>
</feature>
<gene>
    <name evidence="4" type="ORF">C0099_14665</name>
</gene>
<keyword evidence="1" id="KW-0378">Hydrolase</keyword>
<feature type="domain" description="BD-FAE-like" evidence="3">
    <location>
        <begin position="55"/>
        <end position="160"/>
    </location>
</feature>
<name>A0A2I6S9Z5_9RHOO</name>
<dbReference type="EMBL" id="CP025682">
    <property type="protein sequence ID" value="AUN96072.1"/>
    <property type="molecule type" value="Genomic_DNA"/>
</dbReference>